<dbReference type="PANTHER" id="PTHR43322:SF5">
    <property type="entry name" value="1-DEOXY-D-XYLULOSE-5-PHOSPHATE SYNTHASE, CHLOROPLASTIC"/>
    <property type="match status" value="1"/>
</dbReference>
<dbReference type="GO" id="GO:0030976">
    <property type="term" value="F:thiamine pyrophosphate binding"/>
    <property type="evidence" value="ECO:0007669"/>
    <property type="project" value="UniProtKB-UniRule"/>
</dbReference>
<dbReference type="InterPro" id="IPR033248">
    <property type="entry name" value="Transketolase_C"/>
</dbReference>
<evidence type="ECO:0000259" key="11">
    <source>
        <dbReference type="SMART" id="SM00861"/>
    </source>
</evidence>
<evidence type="ECO:0000256" key="8">
    <source>
        <dbReference type="ARBA" id="ARBA00023052"/>
    </source>
</evidence>
<proteinExistence type="inferred from homology"/>
<evidence type="ECO:0000256" key="4">
    <source>
        <dbReference type="ARBA" id="ARBA00022679"/>
    </source>
</evidence>
<dbReference type="Pfam" id="PF13292">
    <property type="entry name" value="DXP_synthase_N"/>
    <property type="match status" value="1"/>
</dbReference>
<evidence type="ECO:0000256" key="6">
    <source>
        <dbReference type="ARBA" id="ARBA00022842"/>
    </source>
</evidence>
<evidence type="ECO:0000256" key="1">
    <source>
        <dbReference type="ARBA" id="ARBA00004980"/>
    </source>
</evidence>
<dbReference type="GO" id="GO:0005829">
    <property type="term" value="C:cytosol"/>
    <property type="evidence" value="ECO:0007669"/>
    <property type="project" value="TreeGrafter"/>
</dbReference>
<feature type="binding site" evidence="10">
    <location>
        <position position="177"/>
    </location>
    <ligand>
        <name>Mg(2+)</name>
        <dbReference type="ChEBI" id="CHEBI:18420"/>
    </ligand>
</feature>
<dbReference type="GO" id="GO:0016114">
    <property type="term" value="P:terpenoid biosynthetic process"/>
    <property type="evidence" value="ECO:0007669"/>
    <property type="project" value="UniProtKB-UniRule"/>
</dbReference>
<comment type="catalytic activity">
    <reaction evidence="10">
        <text>D-glyceraldehyde 3-phosphate + pyruvate + H(+) = 1-deoxy-D-xylulose 5-phosphate + CO2</text>
        <dbReference type="Rhea" id="RHEA:12605"/>
        <dbReference type="ChEBI" id="CHEBI:15361"/>
        <dbReference type="ChEBI" id="CHEBI:15378"/>
        <dbReference type="ChEBI" id="CHEBI:16526"/>
        <dbReference type="ChEBI" id="CHEBI:57792"/>
        <dbReference type="ChEBI" id="CHEBI:59776"/>
        <dbReference type="EC" id="2.2.1.7"/>
    </reaction>
</comment>
<dbReference type="InterPro" id="IPR020826">
    <property type="entry name" value="Transketolase_BS"/>
</dbReference>
<feature type="binding site" evidence="10">
    <location>
        <position position="177"/>
    </location>
    <ligand>
        <name>thiamine diphosphate</name>
        <dbReference type="ChEBI" id="CHEBI:58937"/>
    </ligand>
</feature>
<dbReference type="GO" id="GO:0000287">
    <property type="term" value="F:magnesium ion binding"/>
    <property type="evidence" value="ECO:0007669"/>
    <property type="project" value="UniProtKB-UniRule"/>
</dbReference>
<dbReference type="Gene3D" id="3.40.50.970">
    <property type="match status" value="2"/>
</dbReference>
<dbReference type="Proteomes" id="UP000253975">
    <property type="component" value="Unassembled WGS sequence"/>
</dbReference>
<dbReference type="EMBL" id="PPTO01000002">
    <property type="protein sequence ID" value="RDB60644.1"/>
    <property type="molecule type" value="Genomic_DNA"/>
</dbReference>
<feature type="binding site" evidence="10">
    <location>
        <begin position="149"/>
        <end position="150"/>
    </location>
    <ligand>
        <name>thiamine diphosphate</name>
        <dbReference type="ChEBI" id="CHEBI:58937"/>
    </ligand>
</feature>
<feature type="binding site" evidence="10">
    <location>
        <position position="76"/>
    </location>
    <ligand>
        <name>thiamine diphosphate</name>
        <dbReference type="ChEBI" id="CHEBI:58937"/>
    </ligand>
</feature>
<feature type="binding site" evidence="10">
    <location>
        <position position="148"/>
    </location>
    <ligand>
        <name>Mg(2+)</name>
        <dbReference type="ChEBI" id="CHEBI:18420"/>
    </ligand>
</feature>
<feature type="binding site" evidence="10">
    <location>
        <position position="289"/>
    </location>
    <ligand>
        <name>thiamine diphosphate</name>
        <dbReference type="ChEBI" id="CHEBI:58937"/>
    </ligand>
</feature>
<dbReference type="InterPro" id="IPR049557">
    <property type="entry name" value="Transketolase_CS"/>
</dbReference>
<dbReference type="PANTHER" id="PTHR43322">
    <property type="entry name" value="1-D-DEOXYXYLULOSE 5-PHOSPHATE SYNTHASE-RELATED"/>
    <property type="match status" value="1"/>
</dbReference>
<accession>A0A369LNA7</accession>
<keyword evidence="9 10" id="KW-0414">Isoprene biosynthesis</keyword>
<dbReference type="Pfam" id="PF02779">
    <property type="entry name" value="Transket_pyr"/>
    <property type="match status" value="1"/>
</dbReference>
<sequence length="630" mass="67469">MESHRILDMISSPADLKLLTNEELSILASEIREQIITTTSKTGGHVAPSLGVVELILACHSVLDCPHDKLLFDVGHQSYAHKLVTGRLGEFDTLRQFGGMSGFPKASESEYDVHPSGHASDSVSVALGLAMARDLNGGDEKIVTIIGDASLSGGMAFEALNQLGQLQTPMVIILNDNEMSISRNVGALARYLGEKRASREYTRTRDSVQSVLEASGPLGRGLVDLGRNAKDSFKQMVIPSEMLFEKLGITCTAPIPGHDIAALKRALRVCLKADGPTLLHVVTKKGKGYEPAEENPSKFHGIGPYDIATGEVKKGSSSAPKYTSVFSKAIVAEAERDHDIVAITAAMKDGTGLATFSEKFPKRFIDTGIAEEHAVALASGLALGGKKPVVCIYSTFMQRAFDQLVINNALANTNVVFCLDRAGLVGDDGPTHHGVFDIAYGRMVPGVRMMAPSDEAELVHMLHTALALEGPVILRWPRGEARGVELPAVPQVLEEGKSRTTREGSDVAILAFGRMVQEAEGAADILAKEGVSVRVVDMRWIKPFDEEAVRKAALECKLVCTAEEGAIEGGIGEGILEALAANPPAQVPPVLTFGISDEFVEQGKVPQLHHMLGIDSCGMAARIREKYVEL</sequence>
<dbReference type="AlphaFoldDB" id="A0A369LNA7"/>
<dbReference type="InterPro" id="IPR005475">
    <property type="entry name" value="Transketolase-like_Pyr-bd"/>
</dbReference>
<evidence type="ECO:0000256" key="5">
    <source>
        <dbReference type="ARBA" id="ARBA00022723"/>
    </source>
</evidence>
<evidence type="ECO:0000256" key="7">
    <source>
        <dbReference type="ARBA" id="ARBA00022977"/>
    </source>
</evidence>
<dbReference type="SUPFAM" id="SSF52518">
    <property type="entry name" value="Thiamin diphosphate-binding fold (THDP-binding)"/>
    <property type="match status" value="2"/>
</dbReference>
<name>A0A369LNA7_9ACTN</name>
<dbReference type="GO" id="GO:0009228">
    <property type="term" value="P:thiamine biosynthetic process"/>
    <property type="evidence" value="ECO:0007669"/>
    <property type="project" value="UniProtKB-UniRule"/>
</dbReference>
<dbReference type="NCBIfam" id="NF003933">
    <property type="entry name" value="PRK05444.2-2"/>
    <property type="match status" value="1"/>
</dbReference>
<dbReference type="InterPro" id="IPR009014">
    <property type="entry name" value="Transketo_C/PFOR_II"/>
</dbReference>
<feature type="binding site" evidence="10">
    <location>
        <begin position="117"/>
        <end position="119"/>
    </location>
    <ligand>
        <name>thiamine diphosphate</name>
        <dbReference type="ChEBI" id="CHEBI:58937"/>
    </ligand>
</feature>
<evidence type="ECO:0000256" key="2">
    <source>
        <dbReference type="ARBA" id="ARBA00011081"/>
    </source>
</evidence>
<keyword evidence="6 10" id="KW-0460">Magnesium</keyword>
<feature type="domain" description="Transketolase-like pyrimidine-binding" evidence="11">
    <location>
        <begin position="320"/>
        <end position="484"/>
    </location>
</feature>
<organism evidence="12 13">
    <name type="scientific">Slackia isoflavoniconvertens</name>
    <dbReference type="NCBI Taxonomy" id="572010"/>
    <lineage>
        <taxon>Bacteria</taxon>
        <taxon>Bacillati</taxon>
        <taxon>Actinomycetota</taxon>
        <taxon>Coriobacteriia</taxon>
        <taxon>Eggerthellales</taxon>
        <taxon>Eggerthellaceae</taxon>
        <taxon>Slackia</taxon>
    </lineage>
</organism>
<dbReference type="InterPro" id="IPR029061">
    <property type="entry name" value="THDP-binding"/>
</dbReference>
<dbReference type="EC" id="2.2.1.7" evidence="10"/>
<comment type="cofactor">
    <cofactor evidence="10">
        <name>Mg(2+)</name>
        <dbReference type="ChEBI" id="CHEBI:18420"/>
    </cofactor>
    <text evidence="10">Binds 1 Mg(2+) ion per subunit.</text>
</comment>
<feature type="binding site" evidence="10">
    <location>
        <position position="371"/>
    </location>
    <ligand>
        <name>thiamine diphosphate</name>
        <dbReference type="ChEBI" id="CHEBI:58937"/>
    </ligand>
</feature>
<comment type="pathway">
    <text evidence="1 10">Metabolic intermediate biosynthesis; 1-deoxy-D-xylulose 5-phosphate biosynthesis; 1-deoxy-D-xylulose 5-phosphate from D-glyceraldehyde 3-phosphate and pyruvate: step 1/1.</text>
</comment>
<dbReference type="Gene3D" id="3.40.50.920">
    <property type="match status" value="1"/>
</dbReference>
<evidence type="ECO:0000256" key="3">
    <source>
        <dbReference type="ARBA" id="ARBA00011738"/>
    </source>
</evidence>
<evidence type="ECO:0000256" key="9">
    <source>
        <dbReference type="ARBA" id="ARBA00023229"/>
    </source>
</evidence>
<dbReference type="InterPro" id="IPR005477">
    <property type="entry name" value="Dxylulose-5-P_synthase"/>
</dbReference>
<comment type="caution">
    <text evidence="12">The sequence shown here is derived from an EMBL/GenBank/DDBJ whole genome shotgun (WGS) entry which is preliminary data.</text>
</comment>
<keyword evidence="7 10" id="KW-0784">Thiamine biosynthesis</keyword>
<dbReference type="GO" id="GO:0008661">
    <property type="term" value="F:1-deoxy-D-xylulose-5-phosphate synthase activity"/>
    <property type="evidence" value="ECO:0007669"/>
    <property type="project" value="UniProtKB-UniRule"/>
</dbReference>
<comment type="function">
    <text evidence="10">Catalyzes the acyloin condensation reaction between C atoms 2 and 3 of pyruvate and glyceraldehyde 3-phosphate to yield 1-deoxy-D-xylulose-5-phosphate (DXP).</text>
</comment>
<keyword evidence="4 10" id="KW-0808">Transferase</keyword>
<comment type="cofactor">
    <cofactor evidence="10">
        <name>thiamine diphosphate</name>
        <dbReference type="ChEBI" id="CHEBI:58937"/>
    </cofactor>
    <text evidence="10">Binds 1 thiamine pyrophosphate per subunit.</text>
</comment>
<dbReference type="PROSITE" id="PS00801">
    <property type="entry name" value="TRANSKETOLASE_1"/>
    <property type="match status" value="1"/>
</dbReference>
<keyword evidence="5 10" id="KW-0479">Metal-binding</keyword>
<dbReference type="SMART" id="SM00861">
    <property type="entry name" value="Transket_pyr"/>
    <property type="match status" value="1"/>
</dbReference>
<dbReference type="CDD" id="cd07033">
    <property type="entry name" value="TPP_PYR_DXS_TK_like"/>
    <property type="match status" value="1"/>
</dbReference>
<dbReference type="HAMAP" id="MF_00315">
    <property type="entry name" value="DXP_synth"/>
    <property type="match status" value="1"/>
</dbReference>
<comment type="subunit">
    <text evidence="3 10">Homodimer.</text>
</comment>
<dbReference type="UniPathway" id="UPA00064">
    <property type="reaction ID" value="UER00091"/>
</dbReference>
<reference evidence="12 13" key="1">
    <citation type="journal article" date="2018" name="Elife">
        <title>Discovery and characterization of a prevalent human gut bacterial enzyme sufficient for the inactivation of a family of plant toxins.</title>
        <authorList>
            <person name="Koppel N."/>
            <person name="Bisanz J.E."/>
            <person name="Pandelia M.E."/>
            <person name="Turnbaugh P.J."/>
            <person name="Balskus E.P."/>
        </authorList>
    </citation>
    <scope>NUCLEOTIDE SEQUENCE [LARGE SCALE GENOMIC DNA]</scope>
    <source>
        <strain evidence="12 13">OB21 GAM31</strain>
    </source>
</reference>
<evidence type="ECO:0000313" key="13">
    <source>
        <dbReference type="Proteomes" id="UP000253975"/>
    </source>
</evidence>
<dbReference type="PROSITE" id="PS00802">
    <property type="entry name" value="TRANSKETOLASE_2"/>
    <property type="match status" value="1"/>
</dbReference>
<dbReference type="CDD" id="cd02007">
    <property type="entry name" value="TPP_DXS"/>
    <property type="match status" value="1"/>
</dbReference>
<dbReference type="RefSeq" id="WP_114614827.1">
    <property type="nucleotide sequence ID" value="NZ_PPTO01000002.1"/>
</dbReference>
<dbReference type="SUPFAM" id="SSF52922">
    <property type="entry name" value="TK C-terminal domain-like"/>
    <property type="match status" value="1"/>
</dbReference>
<dbReference type="NCBIfam" id="TIGR00204">
    <property type="entry name" value="dxs"/>
    <property type="match status" value="1"/>
</dbReference>
<evidence type="ECO:0000313" key="12">
    <source>
        <dbReference type="EMBL" id="RDB60644.1"/>
    </source>
</evidence>
<dbReference type="GO" id="GO:0019288">
    <property type="term" value="P:isopentenyl diphosphate biosynthetic process, methylerythritol 4-phosphate pathway"/>
    <property type="evidence" value="ECO:0007669"/>
    <property type="project" value="TreeGrafter"/>
</dbReference>
<dbReference type="Pfam" id="PF02780">
    <property type="entry name" value="Transketolase_C"/>
    <property type="match status" value="1"/>
</dbReference>
<evidence type="ECO:0000256" key="10">
    <source>
        <dbReference type="HAMAP-Rule" id="MF_00315"/>
    </source>
</evidence>
<keyword evidence="8 10" id="KW-0786">Thiamine pyrophosphate</keyword>
<gene>
    <name evidence="10 12" type="primary">dxs</name>
    <name evidence="12" type="ORF">C1881_01820</name>
</gene>
<protein>
    <recommendedName>
        <fullName evidence="10">1-deoxy-D-xylulose-5-phosphate synthase</fullName>
        <ecNumber evidence="10">2.2.1.7</ecNumber>
    </recommendedName>
    <alternativeName>
        <fullName evidence="10">1-deoxyxylulose-5-phosphate synthase</fullName>
        <shortName evidence="10">DXP synthase</shortName>
        <shortName evidence="10">DXPS</shortName>
    </alternativeName>
</protein>
<comment type="similarity">
    <text evidence="2 10">Belongs to the transketolase family. DXPS subfamily.</text>
</comment>